<organism evidence="2 3">
    <name type="scientific">Actinomadura adrarensis</name>
    <dbReference type="NCBI Taxonomy" id="1819600"/>
    <lineage>
        <taxon>Bacteria</taxon>
        <taxon>Bacillati</taxon>
        <taxon>Actinomycetota</taxon>
        <taxon>Actinomycetes</taxon>
        <taxon>Streptosporangiales</taxon>
        <taxon>Thermomonosporaceae</taxon>
        <taxon>Actinomadura</taxon>
    </lineage>
</organism>
<evidence type="ECO:0000313" key="3">
    <source>
        <dbReference type="Proteomes" id="UP001597083"/>
    </source>
</evidence>
<keyword evidence="3" id="KW-1185">Reference proteome</keyword>
<evidence type="ECO:0000313" key="2">
    <source>
        <dbReference type="EMBL" id="MFD0855436.1"/>
    </source>
</evidence>
<protein>
    <submittedName>
        <fullName evidence="2">DUF5131 family protein</fullName>
    </submittedName>
</protein>
<proteinExistence type="predicted"/>
<reference evidence="3" key="1">
    <citation type="journal article" date="2019" name="Int. J. Syst. Evol. Microbiol.">
        <title>The Global Catalogue of Microorganisms (GCM) 10K type strain sequencing project: providing services to taxonomists for standard genome sequencing and annotation.</title>
        <authorList>
            <consortium name="The Broad Institute Genomics Platform"/>
            <consortium name="The Broad Institute Genome Sequencing Center for Infectious Disease"/>
            <person name="Wu L."/>
            <person name="Ma J."/>
        </authorList>
    </citation>
    <scope>NUCLEOTIDE SEQUENCE [LARGE SCALE GENOMIC DNA]</scope>
    <source>
        <strain evidence="3">JCM 31696</strain>
    </source>
</reference>
<sequence length="336" mass="37566">MATKIEWAEETWNPTIGCSRVSAGCDGCYAITQARIRSGNPKMADAYAGLVHRDRGRLDWTGRVNLLPDRLPIPLQRRRPTRFFVDSMSDLFHKDVPESFIAQVWTVMGRCPQHTFIILSKRAGRMRSVVRRIAWRTPTTDERRRGVHGSVAYVQKNEDLNRHLGAPHVLPNVILGVSVEDQHWADVRIPALLDTPAAVRAISAEPLLGPLNLSRYLFAEPSGFPGDWERGLDWVIVGGESGPGARAMHPDWVRGIRDQCIDHDVAFFLKQWGDWGPAPFVVRVCDPAEGWQGTEEELEAAKRDAEARGATHVHTGNPLPGGGYHLHEVGHKPWSL</sequence>
<comment type="caution">
    <text evidence="2">The sequence shown here is derived from an EMBL/GenBank/DDBJ whole genome shotgun (WGS) entry which is preliminary data.</text>
</comment>
<accession>A0ABW3CPG0</accession>
<dbReference type="InterPro" id="IPR011101">
    <property type="entry name" value="DUF5131"/>
</dbReference>
<gene>
    <name evidence="2" type="ORF">ACFQ07_24555</name>
</gene>
<feature type="non-terminal residue" evidence="2">
    <location>
        <position position="336"/>
    </location>
</feature>
<name>A0ABW3CPG0_9ACTN</name>
<dbReference type="EMBL" id="JBHTIR010003582">
    <property type="protein sequence ID" value="MFD0855436.1"/>
    <property type="molecule type" value="Genomic_DNA"/>
</dbReference>
<dbReference type="Pfam" id="PF07505">
    <property type="entry name" value="DUF5131"/>
    <property type="match status" value="1"/>
</dbReference>
<dbReference type="Proteomes" id="UP001597083">
    <property type="component" value="Unassembled WGS sequence"/>
</dbReference>
<feature type="region of interest" description="Disordered" evidence="1">
    <location>
        <begin position="303"/>
        <end position="325"/>
    </location>
</feature>
<evidence type="ECO:0000256" key="1">
    <source>
        <dbReference type="SAM" id="MobiDB-lite"/>
    </source>
</evidence>